<evidence type="ECO:0000256" key="6">
    <source>
        <dbReference type="ARBA" id="ARBA00023204"/>
    </source>
</evidence>
<dbReference type="GO" id="GO:0005737">
    <property type="term" value="C:cytoplasm"/>
    <property type="evidence" value="ECO:0007669"/>
    <property type="project" value="UniProtKB-SubCell"/>
</dbReference>
<dbReference type="GO" id="GO:0006304">
    <property type="term" value="P:DNA modification"/>
    <property type="evidence" value="ECO:0007669"/>
    <property type="project" value="InterPro"/>
</dbReference>
<evidence type="ECO:0000256" key="4">
    <source>
        <dbReference type="ARBA" id="ARBA00022763"/>
    </source>
</evidence>
<comment type="function">
    <text evidence="7">Sequence-specific endonuclease that cleaves unmethylated GATC sequences. It is involved in DNA mismatch repair.</text>
</comment>
<evidence type="ECO:0000256" key="2">
    <source>
        <dbReference type="ARBA" id="ARBA00022722"/>
    </source>
</evidence>
<dbReference type="SUPFAM" id="SSF52980">
    <property type="entry name" value="Restriction endonuclease-like"/>
    <property type="match status" value="1"/>
</dbReference>
<evidence type="ECO:0000256" key="3">
    <source>
        <dbReference type="ARBA" id="ARBA00022759"/>
    </source>
</evidence>
<gene>
    <name evidence="7 9" type="primary">mutH</name>
    <name evidence="9" type="ORF">GARC_3778</name>
</gene>
<keyword evidence="1 7" id="KW-0963">Cytoplasm</keyword>
<dbReference type="eggNOG" id="COG3066">
    <property type="taxonomic scope" value="Bacteria"/>
</dbReference>
<dbReference type="RefSeq" id="WP_007622936.1">
    <property type="nucleotide sequence ID" value="NZ_BAEO01000055.1"/>
</dbReference>
<dbReference type="Pfam" id="PF02976">
    <property type="entry name" value="MutH"/>
    <property type="match status" value="1"/>
</dbReference>
<reference evidence="9 10" key="1">
    <citation type="journal article" date="2017" name="Antonie Van Leeuwenhoek">
        <title>Rhizobium rhizosphaerae sp. nov., a novel species isolated from rice rhizosphere.</title>
        <authorList>
            <person name="Zhao J.J."/>
            <person name="Zhang J."/>
            <person name="Zhang R.J."/>
            <person name="Zhang C.W."/>
            <person name="Yin H.Q."/>
            <person name="Zhang X.X."/>
        </authorList>
    </citation>
    <scope>NUCLEOTIDE SEQUENCE [LARGE SCALE GENOMIC DNA]</scope>
    <source>
        <strain evidence="9 10">BSs20135</strain>
    </source>
</reference>
<keyword evidence="3 7" id="KW-0255">Endonuclease</keyword>
<dbReference type="InterPro" id="IPR004230">
    <property type="entry name" value="DNA_mismatch_repair_MutH"/>
</dbReference>
<evidence type="ECO:0000256" key="5">
    <source>
        <dbReference type="ARBA" id="ARBA00022801"/>
    </source>
</evidence>
<evidence type="ECO:0000256" key="1">
    <source>
        <dbReference type="ARBA" id="ARBA00022490"/>
    </source>
</evidence>
<dbReference type="NCBIfam" id="TIGR02248">
    <property type="entry name" value="mutH_TIGR"/>
    <property type="match status" value="1"/>
</dbReference>
<dbReference type="STRING" id="493475.GARC_3778"/>
<dbReference type="GO" id="GO:0006298">
    <property type="term" value="P:mismatch repair"/>
    <property type="evidence" value="ECO:0007669"/>
    <property type="project" value="UniProtKB-UniRule"/>
</dbReference>
<dbReference type="Proteomes" id="UP000006327">
    <property type="component" value="Unassembled WGS sequence"/>
</dbReference>
<dbReference type="InterPro" id="IPR037057">
    <property type="entry name" value="DNA_rep_MutH/T2_RE_sf"/>
</dbReference>
<accession>K6YRD1</accession>
<organism evidence="9 10">
    <name type="scientific">Paraglaciecola arctica BSs20135</name>
    <dbReference type="NCBI Taxonomy" id="493475"/>
    <lineage>
        <taxon>Bacteria</taxon>
        <taxon>Pseudomonadati</taxon>
        <taxon>Pseudomonadota</taxon>
        <taxon>Gammaproteobacteria</taxon>
        <taxon>Alteromonadales</taxon>
        <taxon>Alteromonadaceae</taxon>
        <taxon>Paraglaciecola</taxon>
    </lineage>
</organism>
<dbReference type="InterPro" id="IPR011335">
    <property type="entry name" value="Restrct_endonuc-II-like"/>
</dbReference>
<comment type="caution">
    <text evidence="9">The sequence shown here is derived from an EMBL/GenBank/DDBJ whole genome shotgun (WGS) entry which is preliminary data.</text>
</comment>
<dbReference type="GO" id="GO:0003677">
    <property type="term" value="F:DNA binding"/>
    <property type="evidence" value="ECO:0007669"/>
    <property type="project" value="InterPro"/>
</dbReference>
<feature type="domain" description="DNA mismatch repair MutH/Type II restriction enzyme Sau3AI" evidence="8">
    <location>
        <begin position="59"/>
        <end position="157"/>
    </location>
</feature>
<dbReference type="OrthoDB" id="5634909at2"/>
<sequence>MKIFKMPKAEPKTIQELMQRAAALAGLTLGEVAELAHVKVPKNFKREKGWTGQLIEFCLGASAGSKTQQDFAKLGIELKTIPIDEQGKPLETTYVCFAPLTNIAGIEWQTSSVKNKIQQVLWVPIDGRREVAPQDRCIATPFLWSPDIEQDNQLRSDWEELMEMIALGQIENITARHGQYLQLRPKAANGNALTEAVGKNGQVINTRPRGFYLRKEFTGEILQAFFNSDKSGY</sequence>
<evidence type="ECO:0000313" key="9">
    <source>
        <dbReference type="EMBL" id="GAC20732.1"/>
    </source>
</evidence>
<dbReference type="CDD" id="cd00583">
    <property type="entry name" value="MutH-like"/>
    <property type="match status" value="1"/>
</dbReference>
<keyword evidence="4 7" id="KW-0227">DNA damage</keyword>
<keyword evidence="10" id="KW-1185">Reference proteome</keyword>
<protein>
    <recommendedName>
        <fullName evidence="7">DNA mismatch repair protein MutH</fullName>
    </recommendedName>
    <alternativeName>
        <fullName evidence="7">Methyl-directed mismatch repair protein</fullName>
    </alternativeName>
</protein>
<dbReference type="Gene3D" id="3.40.600.10">
    <property type="entry name" value="DNA mismatch repair MutH/Restriction endonuclease, type II"/>
    <property type="match status" value="1"/>
</dbReference>
<dbReference type="AlphaFoldDB" id="K6YRD1"/>
<comment type="subcellular location">
    <subcellularLocation>
        <location evidence="7">Cytoplasm</location>
    </subcellularLocation>
</comment>
<dbReference type="GO" id="GO:0016787">
    <property type="term" value="F:hydrolase activity"/>
    <property type="evidence" value="ECO:0007669"/>
    <property type="project" value="UniProtKB-KW"/>
</dbReference>
<dbReference type="SMART" id="SM00927">
    <property type="entry name" value="MutH"/>
    <property type="match status" value="1"/>
</dbReference>
<dbReference type="EMBL" id="BAEO01000055">
    <property type="protein sequence ID" value="GAC20732.1"/>
    <property type="molecule type" value="Genomic_DNA"/>
</dbReference>
<dbReference type="GO" id="GO:0004519">
    <property type="term" value="F:endonuclease activity"/>
    <property type="evidence" value="ECO:0007669"/>
    <property type="project" value="UniProtKB-UniRule"/>
</dbReference>
<dbReference type="InterPro" id="IPR011337">
    <property type="entry name" value="DNA_rep_MutH/RE_typeII_Sau3AI"/>
</dbReference>
<keyword evidence="5 7" id="KW-0378">Hydrolase</keyword>
<evidence type="ECO:0000313" key="10">
    <source>
        <dbReference type="Proteomes" id="UP000006327"/>
    </source>
</evidence>
<name>K6YRD1_9ALTE</name>
<keyword evidence="6 7" id="KW-0234">DNA repair</keyword>
<proteinExistence type="inferred from homology"/>
<comment type="similarity">
    <text evidence="7">Belongs to the MutH family.</text>
</comment>
<evidence type="ECO:0000256" key="7">
    <source>
        <dbReference type="HAMAP-Rule" id="MF_00759"/>
    </source>
</evidence>
<evidence type="ECO:0000259" key="8">
    <source>
        <dbReference type="SMART" id="SM00927"/>
    </source>
</evidence>
<dbReference type="HAMAP" id="MF_00759">
    <property type="entry name" value="MutH"/>
    <property type="match status" value="1"/>
</dbReference>
<dbReference type="NCBIfam" id="NF003458">
    <property type="entry name" value="PRK05070.1"/>
    <property type="match status" value="1"/>
</dbReference>
<keyword evidence="2 7" id="KW-0540">Nuclease</keyword>